<dbReference type="Gene3D" id="1.20.1420.30">
    <property type="entry name" value="NCX, central ion-binding region"/>
    <property type="match status" value="1"/>
</dbReference>
<keyword evidence="6" id="KW-0406">Ion transport</keyword>
<sequence length="240" mass="25794">MAASISYALSVVLYHASSDDDPRKYENNQTLSHGTAIASLCLYALLIWFRSSTHTHLFESRDLDGSDRSDLDDDTSSSEGSPVSLYAAGLVAILSITGLTACINVLASCTDSAAEATNLSKRYIGLILLPMISNIPRSLQTVALAWGGNMDGVIRLTLGSRLHLALFAWPVLIIASWAFSITMPVDQAMIEPVVLFLACLIIALVTQDGKSNYLDGFLALGMYTAIHLAIYVSPDYASDP</sequence>
<feature type="transmembrane region" description="Helical" evidence="8">
    <location>
        <begin position="34"/>
        <end position="51"/>
    </location>
</feature>
<dbReference type="InterPro" id="IPR044880">
    <property type="entry name" value="NCX_ion-bd_dom_sf"/>
</dbReference>
<dbReference type="PANTHER" id="PTHR31503">
    <property type="entry name" value="VACUOLAR CALCIUM ION TRANSPORTER"/>
    <property type="match status" value="1"/>
</dbReference>
<dbReference type="GO" id="GO:0006874">
    <property type="term" value="P:intracellular calcium ion homeostasis"/>
    <property type="evidence" value="ECO:0007669"/>
    <property type="project" value="TreeGrafter"/>
</dbReference>
<dbReference type="PANTHER" id="PTHR31503:SF22">
    <property type="entry name" value="VACUOLAR CALCIUM ION TRANSPORTER"/>
    <property type="match status" value="1"/>
</dbReference>
<evidence type="ECO:0000259" key="9">
    <source>
        <dbReference type="Pfam" id="PF01699"/>
    </source>
</evidence>
<feature type="transmembrane region" description="Helical" evidence="8">
    <location>
        <begin position="189"/>
        <end position="206"/>
    </location>
</feature>
<evidence type="ECO:0000256" key="8">
    <source>
        <dbReference type="SAM" id="Phobius"/>
    </source>
</evidence>
<keyword evidence="7 8" id="KW-0472">Membrane</keyword>
<evidence type="ECO:0000256" key="3">
    <source>
        <dbReference type="ARBA" id="ARBA00022448"/>
    </source>
</evidence>
<dbReference type="InterPro" id="IPR004837">
    <property type="entry name" value="NaCa_Exmemb"/>
</dbReference>
<proteinExistence type="inferred from homology"/>
<dbReference type="InterPro" id="IPR004713">
    <property type="entry name" value="CaH_exchang"/>
</dbReference>
<protein>
    <recommendedName>
        <fullName evidence="9">Sodium/calcium exchanger membrane region domain-containing protein</fullName>
    </recommendedName>
</protein>
<dbReference type="GO" id="GO:0012505">
    <property type="term" value="C:endomembrane system"/>
    <property type="evidence" value="ECO:0007669"/>
    <property type="project" value="UniProtKB-SubCell"/>
</dbReference>
<comment type="subcellular location">
    <subcellularLocation>
        <location evidence="1">Endomembrane system</location>
        <topology evidence="1">Multi-pass membrane protein</topology>
    </subcellularLocation>
</comment>
<evidence type="ECO:0000256" key="7">
    <source>
        <dbReference type="ARBA" id="ARBA00023136"/>
    </source>
</evidence>
<dbReference type="OrthoDB" id="1699231at2759"/>
<dbReference type="Pfam" id="PF01699">
    <property type="entry name" value="Na_Ca_ex"/>
    <property type="match status" value="1"/>
</dbReference>
<dbReference type="GO" id="GO:0000329">
    <property type="term" value="C:fungal-type vacuole membrane"/>
    <property type="evidence" value="ECO:0007669"/>
    <property type="project" value="TreeGrafter"/>
</dbReference>
<keyword evidence="4 8" id="KW-0812">Transmembrane</keyword>
<evidence type="ECO:0000256" key="2">
    <source>
        <dbReference type="ARBA" id="ARBA00008170"/>
    </source>
</evidence>
<dbReference type="EMBL" id="ML742088">
    <property type="protein sequence ID" value="KAE8150664.1"/>
    <property type="molecule type" value="Genomic_DNA"/>
</dbReference>
<dbReference type="AlphaFoldDB" id="A0A5N6TWP0"/>
<gene>
    <name evidence="10" type="ORF">BDV25DRAFT_139576</name>
</gene>
<evidence type="ECO:0000313" key="10">
    <source>
        <dbReference type="EMBL" id="KAE8150664.1"/>
    </source>
</evidence>
<evidence type="ECO:0000256" key="4">
    <source>
        <dbReference type="ARBA" id="ARBA00022692"/>
    </source>
</evidence>
<evidence type="ECO:0000313" key="11">
    <source>
        <dbReference type="Proteomes" id="UP000325780"/>
    </source>
</evidence>
<keyword evidence="11" id="KW-1185">Reference proteome</keyword>
<evidence type="ECO:0000256" key="6">
    <source>
        <dbReference type="ARBA" id="ARBA00023065"/>
    </source>
</evidence>
<evidence type="ECO:0000256" key="5">
    <source>
        <dbReference type="ARBA" id="ARBA00022989"/>
    </source>
</evidence>
<keyword evidence="3" id="KW-0813">Transport</keyword>
<dbReference type="GO" id="GO:0015369">
    <property type="term" value="F:calcium:proton antiporter activity"/>
    <property type="evidence" value="ECO:0007669"/>
    <property type="project" value="TreeGrafter"/>
</dbReference>
<accession>A0A5N6TWP0</accession>
<feature type="transmembrane region" description="Helical" evidence="8">
    <location>
        <begin position="213"/>
        <end position="232"/>
    </location>
</feature>
<dbReference type="Proteomes" id="UP000325780">
    <property type="component" value="Unassembled WGS sequence"/>
</dbReference>
<organism evidence="10 11">
    <name type="scientific">Aspergillus avenaceus</name>
    <dbReference type="NCBI Taxonomy" id="36643"/>
    <lineage>
        <taxon>Eukaryota</taxon>
        <taxon>Fungi</taxon>
        <taxon>Dikarya</taxon>
        <taxon>Ascomycota</taxon>
        <taxon>Pezizomycotina</taxon>
        <taxon>Eurotiomycetes</taxon>
        <taxon>Eurotiomycetidae</taxon>
        <taxon>Eurotiales</taxon>
        <taxon>Aspergillaceae</taxon>
        <taxon>Aspergillus</taxon>
        <taxon>Aspergillus subgen. Circumdati</taxon>
    </lineage>
</organism>
<feature type="domain" description="Sodium/calcium exchanger membrane region" evidence="9">
    <location>
        <begin position="90"/>
        <end position="228"/>
    </location>
</feature>
<evidence type="ECO:0000256" key="1">
    <source>
        <dbReference type="ARBA" id="ARBA00004127"/>
    </source>
</evidence>
<feature type="transmembrane region" description="Helical" evidence="8">
    <location>
        <begin position="164"/>
        <end position="183"/>
    </location>
</feature>
<keyword evidence="5 8" id="KW-1133">Transmembrane helix</keyword>
<reference evidence="10 11" key="1">
    <citation type="submission" date="2019-04" db="EMBL/GenBank/DDBJ databases">
        <title>Friends and foes A comparative genomics study of 23 Aspergillus species from section Flavi.</title>
        <authorList>
            <consortium name="DOE Joint Genome Institute"/>
            <person name="Kjaerbolling I."/>
            <person name="Vesth T."/>
            <person name="Frisvad J.C."/>
            <person name="Nybo J.L."/>
            <person name="Theobald S."/>
            <person name="Kildgaard S."/>
            <person name="Isbrandt T."/>
            <person name="Kuo A."/>
            <person name="Sato A."/>
            <person name="Lyhne E.K."/>
            <person name="Kogle M.E."/>
            <person name="Wiebenga A."/>
            <person name="Kun R.S."/>
            <person name="Lubbers R.J."/>
            <person name="Makela M.R."/>
            <person name="Barry K."/>
            <person name="Chovatia M."/>
            <person name="Clum A."/>
            <person name="Daum C."/>
            <person name="Haridas S."/>
            <person name="He G."/>
            <person name="LaButti K."/>
            <person name="Lipzen A."/>
            <person name="Mondo S."/>
            <person name="Riley R."/>
            <person name="Salamov A."/>
            <person name="Simmons B.A."/>
            <person name="Magnuson J.K."/>
            <person name="Henrissat B."/>
            <person name="Mortensen U.H."/>
            <person name="Larsen T.O."/>
            <person name="Devries R.P."/>
            <person name="Grigoriev I.V."/>
            <person name="Machida M."/>
            <person name="Baker S.E."/>
            <person name="Andersen M.R."/>
        </authorList>
    </citation>
    <scope>NUCLEOTIDE SEQUENCE [LARGE SCALE GENOMIC DNA]</scope>
    <source>
        <strain evidence="10 11">IBT 18842</strain>
    </source>
</reference>
<name>A0A5N6TWP0_ASPAV</name>
<comment type="similarity">
    <text evidence="2">Belongs to the Ca(2+):cation antiporter (CaCA) (TC 2.A.19) family.</text>
</comment>